<dbReference type="RefSeq" id="WP_354695181.1">
    <property type="nucleotide sequence ID" value="NZ_JAZHOG010000005.1"/>
</dbReference>
<dbReference type="PANTHER" id="PTHR43537">
    <property type="entry name" value="TRANSCRIPTIONAL REGULATOR, GNTR FAMILY"/>
    <property type="match status" value="1"/>
</dbReference>
<dbReference type="GO" id="GO:0003677">
    <property type="term" value="F:DNA binding"/>
    <property type="evidence" value="ECO:0007669"/>
    <property type="project" value="UniProtKB-KW"/>
</dbReference>
<dbReference type="PRINTS" id="PR00035">
    <property type="entry name" value="HTHGNTR"/>
</dbReference>
<feature type="domain" description="HTH gntR-type" evidence="4">
    <location>
        <begin position="2"/>
        <end position="69"/>
    </location>
</feature>
<keyword evidence="6" id="KW-1185">Reference proteome</keyword>
<dbReference type="CDD" id="cd07377">
    <property type="entry name" value="WHTH_GntR"/>
    <property type="match status" value="1"/>
</dbReference>
<gene>
    <name evidence="5" type="ORF">V3330_09510</name>
</gene>
<dbReference type="SMART" id="SM00345">
    <property type="entry name" value="HTH_GNTR"/>
    <property type="match status" value="1"/>
</dbReference>
<evidence type="ECO:0000259" key="4">
    <source>
        <dbReference type="PROSITE" id="PS50949"/>
    </source>
</evidence>
<dbReference type="Gene3D" id="1.20.120.530">
    <property type="entry name" value="GntR ligand-binding domain-like"/>
    <property type="match status" value="1"/>
</dbReference>
<keyword evidence="2" id="KW-0238">DNA-binding</keyword>
<comment type="caution">
    <text evidence="5">The sequence shown here is derived from an EMBL/GenBank/DDBJ whole genome shotgun (WGS) entry which is preliminary data.</text>
</comment>
<dbReference type="InterPro" id="IPR036390">
    <property type="entry name" value="WH_DNA-bd_sf"/>
</dbReference>
<protein>
    <submittedName>
        <fullName evidence="5">GntR family transcriptional regulator</fullName>
    </submittedName>
</protein>
<dbReference type="PANTHER" id="PTHR43537:SF5">
    <property type="entry name" value="UXU OPERON TRANSCRIPTIONAL REGULATOR"/>
    <property type="match status" value="1"/>
</dbReference>
<keyword evidence="1" id="KW-0805">Transcription regulation</keyword>
<dbReference type="Pfam" id="PF07729">
    <property type="entry name" value="FCD"/>
    <property type="match status" value="1"/>
</dbReference>
<dbReference type="Gene3D" id="1.10.10.10">
    <property type="entry name" value="Winged helix-like DNA-binding domain superfamily/Winged helix DNA-binding domain"/>
    <property type="match status" value="1"/>
</dbReference>
<evidence type="ECO:0000256" key="2">
    <source>
        <dbReference type="ARBA" id="ARBA00023125"/>
    </source>
</evidence>
<proteinExistence type="predicted"/>
<dbReference type="PROSITE" id="PS50949">
    <property type="entry name" value="HTH_GNTR"/>
    <property type="match status" value="1"/>
</dbReference>
<evidence type="ECO:0000256" key="1">
    <source>
        <dbReference type="ARBA" id="ARBA00023015"/>
    </source>
</evidence>
<dbReference type="SUPFAM" id="SSF46785">
    <property type="entry name" value="Winged helix' DNA-binding domain"/>
    <property type="match status" value="1"/>
</dbReference>
<dbReference type="Pfam" id="PF00392">
    <property type="entry name" value="GntR"/>
    <property type="match status" value="1"/>
</dbReference>
<evidence type="ECO:0000256" key="3">
    <source>
        <dbReference type="ARBA" id="ARBA00023163"/>
    </source>
</evidence>
<sequence>MAKASEKAYELVRRRIIDGTYPPASRLTEKEIADSSGVSRTPVREALQQLQSEGFVQVTANQGAVVVDWTASDAVEVYEIRGLLEPYAAARAAERATIADIEELQALAEAQKNETESREPGHMERIGALNSQFHRKLLDCARSTRLSIVMPMLIEAPLIMRMFTRYSDRQLVRSAEHHIEIVAALRARDPEWAAAIMRTHIYAARTRALPDQSREEHLQD</sequence>
<dbReference type="EMBL" id="JAZHOG010000005">
    <property type="protein sequence ID" value="MEJ8567860.1"/>
    <property type="molecule type" value="Genomic_DNA"/>
</dbReference>
<dbReference type="InterPro" id="IPR008920">
    <property type="entry name" value="TF_FadR/GntR_C"/>
</dbReference>
<dbReference type="SMART" id="SM00895">
    <property type="entry name" value="FCD"/>
    <property type="match status" value="1"/>
</dbReference>
<name>A0AAW9RHK6_9GAMM</name>
<dbReference type="InterPro" id="IPR036388">
    <property type="entry name" value="WH-like_DNA-bd_sf"/>
</dbReference>
<dbReference type="InterPro" id="IPR000524">
    <property type="entry name" value="Tscrpt_reg_HTH_GntR"/>
</dbReference>
<dbReference type="SUPFAM" id="SSF48008">
    <property type="entry name" value="GntR ligand-binding domain-like"/>
    <property type="match status" value="1"/>
</dbReference>
<dbReference type="Proteomes" id="UP001359886">
    <property type="component" value="Unassembled WGS sequence"/>
</dbReference>
<organism evidence="5 6">
    <name type="scientific">Elongatibacter sediminis</name>
    <dbReference type="NCBI Taxonomy" id="3119006"/>
    <lineage>
        <taxon>Bacteria</taxon>
        <taxon>Pseudomonadati</taxon>
        <taxon>Pseudomonadota</taxon>
        <taxon>Gammaproteobacteria</taxon>
        <taxon>Chromatiales</taxon>
        <taxon>Wenzhouxiangellaceae</taxon>
        <taxon>Elongatibacter</taxon>
    </lineage>
</organism>
<evidence type="ECO:0000313" key="5">
    <source>
        <dbReference type="EMBL" id="MEJ8567860.1"/>
    </source>
</evidence>
<reference evidence="5 6" key="1">
    <citation type="submission" date="2024-02" db="EMBL/GenBank/DDBJ databases">
        <title>A novel Wenzhouxiangellaceae bacterium, isolated from coastal sediments.</title>
        <authorList>
            <person name="Du Z.-J."/>
            <person name="Ye Y.-Q."/>
            <person name="Zhang X.-Y."/>
        </authorList>
    </citation>
    <scope>NUCLEOTIDE SEQUENCE [LARGE SCALE GENOMIC DNA]</scope>
    <source>
        <strain evidence="5 6">CH-27</strain>
    </source>
</reference>
<evidence type="ECO:0000313" key="6">
    <source>
        <dbReference type="Proteomes" id="UP001359886"/>
    </source>
</evidence>
<keyword evidence="3" id="KW-0804">Transcription</keyword>
<accession>A0AAW9RHK6</accession>
<dbReference type="AlphaFoldDB" id="A0AAW9RHK6"/>
<dbReference type="GO" id="GO:0003700">
    <property type="term" value="F:DNA-binding transcription factor activity"/>
    <property type="evidence" value="ECO:0007669"/>
    <property type="project" value="InterPro"/>
</dbReference>
<dbReference type="InterPro" id="IPR011711">
    <property type="entry name" value="GntR_C"/>
</dbReference>